<dbReference type="InterPro" id="IPR036457">
    <property type="entry name" value="PPM-type-like_dom_sf"/>
</dbReference>
<dbReference type="Gene3D" id="3.60.40.10">
    <property type="entry name" value="PPM-type phosphatase domain"/>
    <property type="match status" value="1"/>
</dbReference>
<proteinExistence type="predicted"/>
<gene>
    <name evidence="5" type="primary">rsbU</name>
    <name evidence="5" type="ORF">A6F68_02909</name>
</gene>
<feature type="transmembrane region" description="Helical" evidence="2">
    <location>
        <begin position="334"/>
        <end position="352"/>
    </location>
</feature>
<sequence length="683" mass="72470">MRARRLAGFAVLVGGLAGLLIGLALGDWTRRTLFDAFQRTAPREIAAEQVAVVLIDNASLETVGPWPWPRYHMARLTEQIARAGPKAIALDILFPTPDAFGPRIFASLYPELSANTVEGIERLTDMDEAFAQVLGSAPVLLPRVGVESGGIDPAQLMVDPEVAGTPPPDTLRTPQVLTSLPQLDDVSLAHALINGPPDSDGIVRRVPLTVVAGDRPMAGMAVELARIALKAPAMQWRGGALVVGPKVLPADRSGSLQLRMGLFPDAAIYRADEVLAGHVPVEALRNKVVLVGLSADGTSDIVPTPVSTTEIGVLVQAQAVDAILTGGWLSRPGWIWWAELGAALTLLVLVLFAGGTRRYWLLAPAGAIAIALPFAAYLLFDRANLLFDPVWPLLTGAGATIAMWTTLYLLARAERTRLAAALVDQRVAAAEQEGELRAARRIQLGMVPSAERLAGLDPRVEVGAVLRPAKSVGGDFYDAAMVGPDQMLIVIGDVTGKGVPAALYMALSKALSKSILRRSGSALGKAMQELNRNLMDEADEEMGVTLLVAMLDCSTGSLVLVNAGHENPLLVRTNGTVETVPLRGGPPLCVVDFAYPEEAVKLSPGETIVLLTDGATEAQNEALEFFGIEGVIAALSKEGDMRAGERAEDLADRVREFEGDTVPSDDLTIVALRYCGSRKPDLT</sequence>
<organism evidence="5 6">
    <name type="scientific">Tsuneonella dongtanensis</name>
    <dbReference type="NCBI Taxonomy" id="692370"/>
    <lineage>
        <taxon>Bacteria</taxon>
        <taxon>Pseudomonadati</taxon>
        <taxon>Pseudomonadota</taxon>
        <taxon>Alphaproteobacteria</taxon>
        <taxon>Sphingomonadales</taxon>
        <taxon>Erythrobacteraceae</taxon>
        <taxon>Tsuneonella</taxon>
    </lineage>
</organism>
<feature type="transmembrane region" description="Helical" evidence="2">
    <location>
        <begin position="391"/>
        <end position="411"/>
    </location>
</feature>
<dbReference type="PATRIC" id="fig|692370.5.peg.2916"/>
<accession>A0A1B2AH35</accession>
<dbReference type="GO" id="GO:0016791">
    <property type="term" value="F:phosphatase activity"/>
    <property type="evidence" value="ECO:0007669"/>
    <property type="project" value="TreeGrafter"/>
</dbReference>
<dbReference type="PANTHER" id="PTHR43156:SF2">
    <property type="entry name" value="STAGE II SPORULATION PROTEIN E"/>
    <property type="match status" value="1"/>
</dbReference>
<dbReference type="STRING" id="692370.A6F68_02909"/>
<dbReference type="SMART" id="SM00331">
    <property type="entry name" value="PP2C_SIG"/>
    <property type="match status" value="1"/>
</dbReference>
<evidence type="ECO:0000256" key="2">
    <source>
        <dbReference type="SAM" id="Phobius"/>
    </source>
</evidence>
<dbReference type="EMBL" id="CP016591">
    <property type="protein sequence ID" value="ANY21395.1"/>
    <property type="molecule type" value="Genomic_DNA"/>
</dbReference>
<evidence type="ECO:0000313" key="6">
    <source>
        <dbReference type="Proteomes" id="UP000092932"/>
    </source>
</evidence>
<dbReference type="PANTHER" id="PTHR43156">
    <property type="entry name" value="STAGE II SPORULATION PROTEIN E-RELATED"/>
    <property type="match status" value="1"/>
</dbReference>
<keyword evidence="2" id="KW-0472">Membrane</keyword>
<evidence type="ECO:0000259" key="3">
    <source>
        <dbReference type="SMART" id="SM00331"/>
    </source>
</evidence>
<keyword evidence="2" id="KW-0812">Transmembrane</keyword>
<dbReference type="Pfam" id="PF05226">
    <property type="entry name" value="CHASE2"/>
    <property type="match status" value="1"/>
</dbReference>
<protein>
    <submittedName>
        <fullName evidence="5">Phosphoserine phosphatase RsbU</fullName>
        <ecNumber evidence="5">3.1.3.3</ecNumber>
    </submittedName>
</protein>
<feature type="domain" description="CHASE2" evidence="4">
    <location>
        <begin position="26"/>
        <end position="353"/>
    </location>
</feature>
<dbReference type="InterPro" id="IPR007890">
    <property type="entry name" value="CHASE2"/>
</dbReference>
<name>A0A1B2AH35_9SPHN</name>
<dbReference type="SMART" id="SM01080">
    <property type="entry name" value="CHASE2"/>
    <property type="match status" value="1"/>
</dbReference>
<dbReference type="KEGG" id="ado:A6F68_02909"/>
<dbReference type="EC" id="3.1.3.3" evidence="5"/>
<keyword evidence="2" id="KW-1133">Transmembrane helix</keyword>
<feature type="domain" description="PPM-type phosphatase" evidence="3">
    <location>
        <begin position="457"/>
        <end position="674"/>
    </location>
</feature>
<dbReference type="RefSeq" id="WP_067681641.1">
    <property type="nucleotide sequence ID" value="NZ_CP016591.1"/>
</dbReference>
<reference evidence="5 6" key="1">
    <citation type="submission" date="2016-07" db="EMBL/GenBank/DDBJ databases">
        <title>Complete genome sequence of Altererythrobacter dongtanensis KCTC 22672, a type strain with esterase isolated from tidal flat.</title>
        <authorList>
            <person name="Cheng H."/>
            <person name="Wu Y.-H."/>
            <person name="Zhou P."/>
            <person name="Huo Y.-Y."/>
            <person name="Wang C.-S."/>
            <person name="Xu X.-W."/>
        </authorList>
    </citation>
    <scope>NUCLEOTIDE SEQUENCE [LARGE SCALE GENOMIC DNA]</scope>
    <source>
        <strain evidence="5 6">KCTC 22672</strain>
    </source>
</reference>
<evidence type="ECO:0000256" key="1">
    <source>
        <dbReference type="ARBA" id="ARBA00022801"/>
    </source>
</evidence>
<dbReference type="SUPFAM" id="SSF81606">
    <property type="entry name" value="PP2C-like"/>
    <property type="match status" value="1"/>
</dbReference>
<feature type="transmembrane region" description="Helical" evidence="2">
    <location>
        <begin position="359"/>
        <end position="379"/>
    </location>
</feature>
<evidence type="ECO:0000313" key="5">
    <source>
        <dbReference type="EMBL" id="ANY21395.1"/>
    </source>
</evidence>
<dbReference type="AlphaFoldDB" id="A0A1B2AH35"/>
<keyword evidence="1 5" id="KW-0378">Hydrolase</keyword>
<dbReference type="Pfam" id="PF07228">
    <property type="entry name" value="SpoIIE"/>
    <property type="match status" value="1"/>
</dbReference>
<dbReference type="Proteomes" id="UP000092932">
    <property type="component" value="Chromosome"/>
</dbReference>
<dbReference type="InterPro" id="IPR001932">
    <property type="entry name" value="PPM-type_phosphatase-like_dom"/>
</dbReference>
<dbReference type="InterPro" id="IPR052016">
    <property type="entry name" value="Bact_Sigma-Reg"/>
</dbReference>
<keyword evidence="6" id="KW-1185">Reference proteome</keyword>
<evidence type="ECO:0000259" key="4">
    <source>
        <dbReference type="SMART" id="SM01080"/>
    </source>
</evidence>